<keyword evidence="5" id="KW-1185">Reference proteome</keyword>
<feature type="transmembrane region" description="Helical" evidence="2">
    <location>
        <begin position="400"/>
        <end position="418"/>
    </location>
</feature>
<protein>
    <submittedName>
        <fullName evidence="4">Phage tail tape-measure protein</fullName>
    </submittedName>
</protein>
<feature type="region of interest" description="Disordered" evidence="1">
    <location>
        <begin position="577"/>
        <end position="596"/>
    </location>
</feature>
<evidence type="ECO:0000256" key="1">
    <source>
        <dbReference type="SAM" id="MobiDB-lite"/>
    </source>
</evidence>
<feature type="transmembrane region" description="Helical" evidence="2">
    <location>
        <begin position="373"/>
        <end position="394"/>
    </location>
</feature>
<evidence type="ECO:0000313" key="4">
    <source>
        <dbReference type="EMBL" id="MBB4063690.1"/>
    </source>
</evidence>
<dbReference type="RefSeq" id="WP_183364858.1">
    <property type="nucleotide sequence ID" value="NZ_JACIEZ010000001.1"/>
</dbReference>
<evidence type="ECO:0000259" key="3">
    <source>
        <dbReference type="Pfam" id="PF20155"/>
    </source>
</evidence>
<proteinExistence type="predicted"/>
<feature type="transmembrane region" description="Helical" evidence="2">
    <location>
        <begin position="318"/>
        <end position="341"/>
    </location>
</feature>
<feature type="domain" description="Tape measure protein N-terminal" evidence="3">
    <location>
        <begin position="66"/>
        <end position="242"/>
    </location>
</feature>
<evidence type="ECO:0000256" key="2">
    <source>
        <dbReference type="SAM" id="Phobius"/>
    </source>
</evidence>
<keyword evidence="2" id="KW-0472">Membrane</keyword>
<comment type="caution">
    <text evidence="4">The sequence shown here is derived from an EMBL/GenBank/DDBJ whole genome shotgun (WGS) entry which is preliminary data.</text>
</comment>
<feature type="region of interest" description="Disordered" evidence="1">
    <location>
        <begin position="440"/>
        <end position="460"/>
    </location>
</feature>
<dbReference type="Proteomes" id="UP000528286">
    <property type="component" value="Unassembled WGS sequence"/>
</dbReference>
<name>A0A7W6J2Q8_9HYPH</name>
<gene>
    <name evidence="4" type="ORF">GGR23_000851</name>
</gene>
<reference evidence="4 5" key="1">
    <citation type="submission" date="2020-08" db="EMBL/GenBank/DDBJ databases">
        <title>Genomic Encyclopedia of Type Strains, Phase IV (KMG-IV): sequencing the most valuable type-strain genomes for metagenomic binning, comparative biology and taxonomic classification.</title>
        <authorList>
            <person name="Goeker M."/>
        </authorList>
    </citation>
    <scope>NUCLEOTIDE SEQUENCE [LARGE SCALE GENOMIC DNA]</scope>
    <source>
        <strain evidence="4 5">DSM 29853</strain>
    </source>
</reference>
<dbReference type="PANTHER" id="PTHR38812:SF2">
    <property type="entry name" value="MU-LIKE PROPHAGE FLUMU PROTEIN GP42"/>
    <property type="match status" value="1"/>
</dbReference>
<dbReference type="InterPro" id="IPR053058">
    <property type="entry name" value="Mulikevirus_tape_measure"/>
</dbReference>
<keyword evidence="2" id="KW-0812">Transmembrane</keyword>
<keyword evidence="2" id="KW-1133">Transmembrane helix</keyword>
<sequence length="596" mass="63181">MIVDELIAILGYETRGEGELRRFQGNLDTATRQIGALGVAAGTFVGTIAAQAFSRLADSIGSLPGEVISVSAQFESLEASLTTVTGSVEQARSSMDWIKQFARDTPYEVGSITDAFIKLKSYGIDPLADDALKTLGDTASAMNKPLNQAVEALADATSFEFERLKEFGLRAQQKGDEVTFSWTENGKQLSKTIKKNSEEVRKFVLDQLGDRFNGAMLRQSKTWNGMMSNLGDAWTAFLLKIGEGGFFDAVKGKLGQLLDYFNRLSENGTLDRWSKNLSTAFTAVADGVASFAVRMGRHFETIAGIIERNKGAFETFKWALAGLAIYLFPTASIIAAAALAIDDFLTYLRGGDSVIGDFTEAIGNLLGADPQGVADALTGIALAAGGLAAASVAVGSFTASLWPLAAALGAVAGGYFLAKSFFDEMDKKAAGIKAVENPRTKPGYVEGSGEDRTGFNSDNPNGYLKPSDFSADFEAEKQRLIEEEARRVGADKAAPRRPTAFERLGGDYIRSDMIENAQGNFGKTGAAQAAQSVNSTVNNTLNDSSDKSTTVNVGGVTVNGVPNVSGAVGAAVGQAVGNSAAKSAKRSTWWEQGEKF</sequence>
<evidence type="ECO:0000313" key="5">
    <source>
        <dbReference type="Proteomes" id="UP000528286"/>
    </source>
</evidence>
<organism evidence="4 5">
    <name type="scientific">Gellertiella hungarica</name>
    <dbReference type="NCBI Taxonomy" id="1572859"/>
    <lineage>
        <taxon>Bacteria</taxon>
        <taxon>Pseudomonadati</taxon>
        <taxon>Pseudomonadota</taxon>
        <taxon>Alphaproteobacteria</taxon>
        <taxon>Hyphomicrobiales</taxon>
        <taxon>Rhizobiaceae</taxon>
        <taxon>Gellertiella</taxon>
    </lineage>
</organism>
<dbReference type="PANTHER" id="PTHR38812">
    <property type="entry name" value="MU-LIKE PROPHAGE FLUMU PROTEIN GP42"/>
    <property type="match status" value="1"/>
</dbReference>
<accession>A0A7W6J2Q8</accession>
<dbReference type="InterPro" id="IPR013491">
    <property type="entry name" value="Tape_meas_N"/>
</dbReference>
<dbReference type="Pfam" id="PF20155">
    <property type="entry name" value="TMP_3"/>
    <property type="match status" value="1"/>
</dbReference>
<dbReference type="EMBL" id="JACIEZ010000001">
    <property type="protein sequence ID" value="MBB4063690.1"/>
    <property type="molecule type" value="Genomic_DNA"/>
</dbReference>
<dbReference type="AlphaFoldDB" id="A0A7W6J2Q8"/>